<dbReference type="AlphaFoldDB" id="A0A9W6UA43"/>
<feature type="region of interest" description="Disordered" evidence="1">
    <location>
        <begin position="65"/>
        <end position="175"/>
    </location>
</feature>
<evidence type="ECO:0000256" key="1">
    <source>
        <dbReference type="SAM" id="MobiDB-lite"/>
    </source>
</evidence>
<reference evidence="2" key="1">
    <citation type="submission" date="2023-04" db="EMBL/GenBank/DDBJ databases">
        <title>Phytophthora fragariaefolia NBRC 109709.</title>
        <authorList>
            <person name="Ichikawa N."/>
            <person name="Sato H."/>
            <person name="Tonouchi N."/>
        </authorList>
    </citation>
    <scope>NUCLEOTIDE SEQUENCE</scope>
    <source>
        <strain evidence="2">NBRC 109709</strain>
    </source>
</reference>
<gene>
    <name evidence="2" type="ORF">Pfra01_000575700</name>
</gene>
<dbReference type="Proteomes" id="UP001165121">
    <property type="component" value="Unassembled WGS sequence"/>
</dbReference>
<accession>A0A9W6UA43</accession>
<name>A0A9W6UA43_9STRA</name>
<feature type="compositionally biased region" description="Low complexity" evidence="1">
    <location>
        <begin position="66"/>
        <end position="101"/>
    </location>
</feature>
<evidence type="ECO:0000313" key="3">
    <source>
        <dbReference type="Proteomes" id="UP001165121"/>
    </source>
</evidence>
<protein>
    <submittedName>
        <fullName evidence="2">Unnamed protein product</fullName>
    </submittedName>
</protein>
<keyword evidence="3" id="KW-1185">Reference proteome</keyword>
<dbReference type="EMBL" id="BSXT01000462">
    <property type="protein sequence ID" value="GMF28132.1"/>
    <property type="molecule type" value="Genomic_DNA"/>
</dbReference>
<comment type="caution">
    <text evidence="2">The sequence shown here is derived from an EMBL/GenBank/DDBJ whole genome shotgun (WGS) entry which is preliminary data.</text>
</comment>
<sequence length="175" mass="16786">MNNAQAASSSEGGRGAGNNVQLDHNAIMQMLGAMGAGDQGRGGAGSGQAVQMSELQNILQNMGLPAGAQSAASSPATSAVSSSQASQNGGGSSAAATTASTQHEHDVSGMEVDEMDEDELLRLAIEESMRDGGSTNPNASSGGGAAGGNHGSESGSRPGGSSGSGTGGGNMDTSS</sequence>
<dbReference type="InterPro" id="IPR003903">
    <property type="entry name" value="UIM_dom"/>
</dbReference>
<organism evidence="2 3">
    <name type="scientific">Phytophthora fragariaefolia</name>
    <dbReference type="NCBI Taxonomy" id="1490495"/>
    <lineage>
        <taxon>Eukaryota</taxon>
        <taxon>Sar</taxon>
        <taxon>Stramenopiles</taxon>
        <taxon>Oomycota</taxon>
        <taxon>Peronosporomycetes</taxon>
        <taxon>Peronosporales</taxon>
        <taxon>Peronosporaceae</taxon>
        <taxon>Phytophthora</taxon>
    </lineage>
</organism>
<evidence type="ECO:0000313" key="2">
    <source>
        <dbReference type="EMBL" id="GMF28132.1"/>
    </source>
</evidence>
<feature type="compositionally biased region" description="Gly residues" evidence="1">
    <location>
        <begin position="157"/>
        <end position="175"/>
    </location>
</feature>
<feature type="compositionally biased region" description="Basic and acidic residues" evidence="1">
    <location>
        <begin position="120"/>
        <end position="130"/>
    </location>
</feature>
<proteinExistence type="predicted"/>
<dbReference type="PROSITE" id="PS50330">
    <property type="entry name" value="UIM"/>
    <property type="match status" value="1"/>
</dbReference>
<feature type="compositionally biased region" description="Gly residues" evidence="1">
    <location>
        <begin position="141"/>
        <end position="150"/>
    </location>
</feature>